<dbReference type="EMBL" id="JNGI01000157">
    <property type="protein sequence ID" value="KNC89964.1"/>
    <property type="molecule type" value="Genomic_DNA"/>
</dbReference>
<gene>
    <name evidence="2" type="ORF">GM31_05895</name>
</gene>
<accession>A0A0L0GM47</accession>
<dbReference type="Proteomes" id="UP000037393">
    <property type="component" value="Unassembled WGS sequence"/>
</dbReference>
<dbReference type="AlphaFoldDB" id="A0A0L0GM47"/>
<sequence length="94" mass="10616">MKNQMEPEYSPQRKIHLYHCDHCGLPLALINANGEIAWSAEFDDGGICCVRITPTICNNLSGYQDSSMIKRRGCTITVTDTMTRSRDGILLRIR</sequence>
<proteinExistence type="predicted"/>
<comment type="caution">
    <text evidence="2">The sequence shown here is derived from an EMBL/GenBank/DDBJ whole genome shotgun (WGS) entry which is preliminary data.</text>
</comment>
<dbReference type="Pfam" id="PF03527">
    <property type="entry name" value="RHS"/>
    <property type="match status" value="1"/>
</dbReference>
<evidence type="ECO:0000259" key="1">
    <source>
        <dbReference type="Pfam" id="PF03527"/>
    </source>
</evidence>
<reference evidence="2 3" key="1">
    <citation type="journal article" date="2015" name="Appl. Environ. Microbiol.">
        <title>The Enterobacterium Trabulsiella odontotermitis Presents Novel Adaptations Related to Its Association with Fungus-Growing Termites.</title>
        <authorList>
            <person name="Sapountzis P."/>
            <person name="Gruntjes T."/>
            <person name="Otani S."/>
            <person name="Estevez J."/>
            <person name="da Costa R.R."/>
            <person name="Plunkett G.3rd."/>
            <person name="Perna N.T."/>
            <person name="Poulsen M."/>
        </authorList>
    </citation>
    <scope>NUCLEOTIDE SEQUENCE [LARGE SCALE GENOMIC DNA]</scope>
    <source>
        <strain evidence="2 3">12</strain>
    </source>
</reference>
<protein>
    <recommendedName>
        <fullName evidence="1">RHS protein conserved region domain-containing protein</fullName>
    </recommendedName>
</protein>
<feature type="domain" description="RHS protein conserved region" evidence="1">
    <location>
        <begin position="15"/>
        <end position="44"/>
    </location>
</feature>
<evidence type="ECO:0000313" key="2">
    <source>
        <dbReference type="EMBL" id="KNC89964.1"/>
    </source>
</evidence>
<dbReference type="InterPro" id="IPR001826">
    <property type="entry name" value="RHS"/>
</dbReference>
<dbReference type="STRING" id="379893.GCA_001297775_02184"/>
<evidence type="ECO:0000313" key="3">
    <source>
        <dbReference type="Proteomes" id="UP000037393"/>
    </source>
</evidence>
<organism evidence="2 3">
    <name type="scientific">Trabulsiella odontotermitis</name>
    <dbReference type="NCBI Taxonomy" id="379893"/>
    <lineage>
        <taxon>Bacteria</taxon>
        <taxon>Pseudomonadati</taxon>
        <taxon>Pseudomonadota</taxon>
        <taxon>Gammaproteobacteria</taxon>
        <taxon>Enterobacterales</taxon>
        <taxon>Enterobacteriaceae</taxon>
        <taxon>Trabulsiella</taxon>
    </lineage>
</organism>
<keyword evidence="3" id="KW-1185">Reference proteome</keyword>
<dbReference type="PATRIC" id="fig|379893.3.peg.3503"/>
<name>A0A0L0GM47_9ENTR</name>